<dbReference type="AlphaFoldDB" id="A0A223V2Q3"/>
<organism evidence="1 2">
    <name type="scientific">Maribacter cobaltidurans</name>
    <dbReference type="NCBI Taxonomy" id="1178778"/>
    <lineage>
        <taxon>Bacteria</taxon>
        <taxon>Pseudomonadati</taxon>
        <taxon>Bacteroidota</taxon>
        <taxon>Flavobacteriia</taxon>
        <taxon>Flavobacteriales</taxon>
        <taxon>Flavobacteriaceae</taxon>
        <taxon>Maribacter</taxon>
    </lineage>
</organism>
<keyword evidence="2" id="KW-1185">Reference proteome</keyword>
<evidence type="ECO:0000313" key="2">
    <source>
        <dbReference type="Proteomes" id="UP000215244"/>
    </source>
</evidence>
<gene>
    <name evidence="1" type="ORF">CJ263_04365</name>
</gene>
<name>A0A223V2Q3_9FLAO</name>
<dbReference type="EMBL" id="CP022957">
    <property type="protein sequence ID" value="ASV29517.1"/>
    <property type="molecule type" value="Genomic_DNA"/>
</dbReference>
<dbReference type="KEGG" id="marb:CJ263_04365"/>
<sequence length="165" mass="18213">MRNSIFLFLLSSFIFSCSSDKGNGLEIETSASIVGTWDATELRIDESTASDNAIFGKEILDYLTDKDCYIITLRFNEDLTATATNSANYIEINATQTGLDIPCPTTSDTESSTYTYENNVVSFVDIDGNIVEVDVTIDGDIMLVDAADLQIPEFNESGQLVFQRR</sequence>
<protein>
    <submittedName>
        <fullName evidence="1">Uncharacterized protein</fullName>
    </submittedName>
</protein>
<dbReference type="OrthoDB" id="1434105at2"/>
<evidence type="ECO:0000313" key="1">
    <source>
        <dbReference type="EMBL" id="ASV29517.1"/>
    </source>
</evidence>
<accession>A0A223V2Q3</accession>
<dbReference type="Proteomes" id="UP000215244">
    <property type="component" value="Chromosome"/>
</dbReference>
<dbReference type="PROSITE" id="PS51257">
    <property type="entry name" value="PROKAR_LIPOPROTEIN"/>
    <property type="match status" value="1"/>
</dbReference>
<reference evidence="1 2" key="1">
    <citation type="submission" date="2017-08" db="EMBL/GenBank/DDBJ databases">
        <title>The complete genome sequence of Maribacter sp. B1, isolated from deep-sea sediment.</title>
        <authorList>
            <person name="Wu Y.-H."/>
            <person name="Cheng H."/>
            <person name="Xu X.-W."/>
        </authorList>
    </citation>
    <scope>NUCLEOTIDE SEQUENCE [LARGE SCALE GENOMIC DNA]</scope>
    <source>
        <strain evidence="1 2">B1</strain>
    </source>
</reference>
<dbReference type="RefSeq" id="WP_094996143.1">
    <property type="nucleotide sequence ID" value="NZ_BMJL01000001.1"/>
</dbReference>
<proteinExistence type="predicted"/>